<dbReference type="OrthoDB" id="7858211at2"/>
<reference evidence="3 4" key="1">
    <citation type="submission" date="2018-05" db="EMBL/GenBank/DDBJ databases">
        <title>Pararhodobacter marina sp. nov., isolated from deep-sea water of the Indian Ocean.</title>
        <authorList>
            <person name="Lai Q.Sr."/>
            <person name="Liu X."/>
            <person name="Shao Z."/>
        </authorList>
    </citation>
    <scope>NUCLEOTIDE SEQUENCE [LARGE SCALE GENOMIC DNA]</scope>
    <source>
        <strain evidence="3 4">CIC4N-9</strain>
    </source>
</reference>
<dbReference type="AlphaFoldDB" id="A0A2U2C8B6"/>
<protein>
    <recommendedName>
        <fullName evidence="2">ABC-type transport auxiliary lipoprotein component domain-containing protein</fullName>
    </recommendedName>
</protein>
<dbReference type="EMBL" id="QEYD01000007">
    <property type="protein sequence ID" value="PWE28120.1"/>
    <property type="molecule type" value="Genomic_DNA"/>
</dbReference>
<accession>A0A2U2C8B6</accession>
<gene>
    <name evidence="3" type="ORF">C4N9_12250</name>
</gene>
<feature type="region of interest" description="Disordered" evidence="1">
    <location>
        <begin position="1"/>
        <end position="63"/>
    </location>
</feature>
<evidence type="ECO:0000313" key="3">
    <source>
        <dbReference type="EMBL" id="PWE28120.1"/>
    </source>
</evidence>
<dbReference type="InterPro" id="IPR005586">
    <property type="entry name" value="ABC_trans_aux"/>
</dbReference>
<organism evidence="3 4">
    <name type="scientific">Pararhodobacter marinus</name>
    <dbReference type="NCBI Taxonomy" id="2184063"/>
    <lineage>
        <taxon>Bacteria</taxon>
        <taxon>Pseudomonadati</taxon>
        <taxon>Pseudomonadota</taxon>
        <taxon>Alphaproteobacteria</taxon>
        <taxon>Rhodobacterales</taxon>
        <taxon>Paracoccaceae</taxon>
        <taxon>Pararhodobacter</taxon>
    </lineage>
</organism>
<proteinExistence type="predicted"/>
<dbReference type="Gene3D" id="3.40.50.10610">
    <property type="entry name" value="ABC-type transport auxiliary lipoprotein component"/>
    <property type="match status" value="1"/>
</dbReference>
<dbReference type="SUPFAM" id="SSF159594">
    <property type="entry name" value="XCC0632-like"/>
    <property type="match status" value="1"/>
</dbReference>
<comment type="caution">
    <text evidence="3">The sequence shown here is derived from an EMBL/GenBank/DDBJ whole genome shotgun (WGS) entry which is preliminary data.</text>
</comment>
<sequence>MRSPPRRRTCRSWPSGSTGWSRRPRRWSRPMARARPSTKRPLPPCARRATPRVPSPSLPGRSSVRPIPFCSDADMTPFFRLAAPALALSLLSGCVLGGNAVLYPLETPTGTETAQRRLYVSSIEVRDVLVPAYAEDSQMQYRGPDGGLVPLPDAQWAAPTGAAITAELARALDLASTASVAAEPWPLSDRAAVQLQVRIDRLILNHDGRFEMGGQFAVASVDEVVREFIDRFEITSVVAEMPASPSALAAAYGDALAQLRDRILTRLSR</sequence>
<evidence type="ECO:0000313" key="4">
    <source>
        <dbReference type="Proteomes" id="UP000244940"/>
    </source>
</evidence>
<feature type="domain" description="ABC-type transport auxiliary lipoprotein component" evidence="2">
    <location>
        <begin position="103"/>
        <end position="263"/>
    </location>
</feature>
<evidence type="ECO:0000259" key="2">
    <source>
        <dbReference type="Pfam" id="PF03886"/>
    </source>
</evidence>
<dbReference type="Pfam" id="PF03886">
    <property type="entry name" value="ABC_trans_aux"/>
    <property type="match status" value="1"/>
</dbReference>
<name>A0A2U2C8B6_9RHOB</name>
<feature type="compositionally biased region" description="Basic residues" evidence="1">
    <location>
        <begin position="1"/>
        <end position="10"/>
    </location>
</feature>
<dbReference type="Proteomes" id="UP000244940">
    <property type="component" value="Unassembled WGS sequence"/>
</dbReference>
<evidence type="ECO:0000256" key="1">
    <source>
        <dbReference type="SAM" id="MobiDB-lite"/>
    </source>
</evidence>
<keyword evidence="4" id="KW-1185">Reference proteome</keyword>